<proteinExistence type="inferred from homology"/>
<comment type="pathway">
    <text evidence="2">Protein modification; protein glycosylation.</text>
</comment>
<evidence type="ECO:0000256" key="9">
    <source>
        <dbReference type="SAM" id="Phobius"/>
    </source>
</evidence>
<dbReference type="AlphaFoldDB" id="A0A183CDP7"/>
<dbReference type="WBParaSite" id="GPLIN_001100100">
    <property type="protein sequence ID" value="GPLIN_001100100"/>
    <property type="gene ID" value="GPLIN_001100100"/>
</dbReference>
<protein>
    <recommendedName>
        <fullName evidence="8">alpha-1,2-Mannosidase</fullName>
        <ecNumber evidence="8">3.2.1.-</ecNumber>
    </recommendedName>
</protein>
<evidence type="ECO:0000256" key="4">
    <source>
        <dbReference type="ARBA" id="ARBA00022801"/>
    </source>
</evidence>
<dbReference type="InterPro" id="IPR050749">
    <property type="entry name" value="Glycosyl_Hydrolase_47"/>
</dbReference>
<dbReference type="GO" id="GO:0005509">
    <property type="term" value="F:calcium ion binding"/>
    <property type="evidence" value="ECO:0007669"/>
    <property type="project" value="InterPro"/>
</dbReference>
<keyword evidence="9" id="KW-0472">Membrane</keyword>
<evidence type="ECO:0000256" key="3">
    <source>
        <dbReference type="ARBA" id="ARBA00007658"/>
    </source>
</evidence>
<dbReference type="InterPro" id="IPR012341">
    <property type="entry name" value="6hp_glycosidase-like_sf"/>
</dbReference>
<dbReference type="GO" id="GO:0000139">
    <property type="term" value="C:Golgi membrane"/>
    <property type="evidence" value="ECO:0007669"/>
    <property type="project" value="TreeGrafter"/>
</dbReference>
<dbReference type="PROSITE" id="PS51257">
    <property type="entry name" value="PROKAR_LIPOPROTEIN"/>
    <property type="match status" value="1"/>
</dbReference>
<evidence type="ECO:0000256" key="2">
    <source>
        <dbReference type="ARBA" id="ARBA00004922"/>
    </source>
</evidence>
<keyword evidence="6" id="KW-0106">Calcium</keyword>
<dbReference type="PANTHER" id="PTHR11742:SF6">
    <property type="entry name" value="MANNOSYL-OLIGOSACCHARIDE ALPHA-1,2-MANNOSIDASE IA-RELATED"/>
    <property type="match status" value="1"/>
</dbReference>
<keyword evidence="9" id="KW-0812">Transmembrane</keyword>
<reference evidence="10" key="1">
    <citation type="submission" date="2014-05" db="EMBL/GenBank/DDBJ databases">
        <title>The genome and life-stage specific transcriptomes of Globodera pallida elucidate key aspects of plant parasitism by a cyst nematode.</title>
        <authorList>
            <person name="Cotton J.A."/>
            <person name="Lilley C.J."/>
            <person name="Jones L.M."/>
            <person name="Kikuchi T."/>
            <person name="Reid A.J."/>
            <person name="Thorpe P."/>
            <person name="Tsai I.J."/>
            <person name="Beasley H."/>
            <person name="Blok V."/>
            <person name="Cock P.J.A."/>
            <person name="Van den Akker S.E."/>
            <person name="Holroyd N."/>
            <person name="Hunt M."/>
            <person name="Mantelin S."/>
            <person name="Naghra H."/>
            <person name="Pain A."/>
            <person name="Palomares-Rius J.E."/>
            <person name="Zarowiecki M."/>
            <person name="Berriman M."/>
            <person name="Jones J.T."/>
            <person name="Urwin P.E."/>
        </authorList>
    </citation>
    <scope>NUCLEOTIDE SEQUENCE [LARGE SCALE GENOMIC DNA]</scope>
    <source>
        <strain evidence="10">Lindley</strain>
    </source>
</reference>
<dbReference type="SUPFAM" id="SSF48225">
    <property type="entry name" value="Seven-hairpin glycosidases"/>
    <property type="match status" value="1"/>
</dbReference>
<feature type="disulfide bond" evidence="7">
    <location>
        <begin position="285"/>
        <end position="304"/>
    </location>
</feature>
<dbReference type="Pfam" id="PF01532">
    <property type="entry name" value="Glyco_hydro_47"/>
    <property type="match status" value="2"/>
</dbReference>
<keyword evidence="9" id="KW-1133">Transmembrane helix</keyword>
<reference evidence="11" key="2">
    <citation type="submission" date="2016-06" db="UniProtKB">
        <authorList>
            <consortium name="WormBaseParasite"/>
        </authorList>
    </citation>
    <scope>IDENTIFICATION</scope>
</reference>
<dbReference type="InterPro" id="IPR036026">
    <property type="entry name" value="Seven-hairpin_glycosidases"/>
</dbReference>
<keyword evidence="5 7" id="KW-1015">Disulfide bond</keyword>
<organism evidence="10 11">
    <name type="scientific">Globodera pallida</name>
    <name type="common">Potato cyst nematode worm</name>
    <name type="synonym">Heterodera pallida</name>
    <dbReference type="NCBI Taxonomy" id="36090"/>
    <lineage>
        <taxon>Eukaryota</taxon>
        <taxon>Metazoa</taxon>
        <taxon>Ecdysozoa</taxon>
        <taxon>Nematoda</taxon>
        <taxon>Chromadorea</taxon>
        <taxon>Rhabditida</taxon>
        <taxon>Tylenchina</taxon>
        <taxon>Tylenchomorpha</taxon>
        <taxon>Tylenchoidea</taxon>
        <taxon>Heteroderidae</taxon>
        <taxon>Heteroderinae</taxon>
        <taxon>Globodera</taxon>
    </lineage>
</organism>
<dbReference type="Proteomes" id="UP000050741">
    <property type="component" value="Unassembled WGS sequence"/>
</dbReference>
<dbReference type="PRINTS" id="PR00747">
    <property type="entry name" value="GLYHDRLASE47"/>
</dbReference>
<evidence type="ECO:0000256" key="6">
    <source>
        <dbReference type="PIRSR" id="PIRSR601382-2"/>
    </source>
</evidence>
<dbReference type="EC" id="3.2.1.-" evidence="8"/>
<feature type="transmembrane region" description="Helical" evidence="9">
    <location>
        <begin position="9"/>
        <end position="30"/>
    </location>
</feature>
<keyword evidence="6" id="KW-0479">Metal-binding</keyword>
<dbReference type="GO" id="GO:0004571">
    <property type="term" value="F:mannosyl-oligosaccharide 1,2-alpha-mannosidase activity"/>
    <property type="evidence" value="ECO:0007669"/>
    <property type="project" value="InterPro"/>
</dbReference>
<name>A0A183CDP7_GLOPA</name>
<sequence>MGLRFYEKYLLLFGVFVASCFLLSGTFVYFRSNNGNQIRTAEAENRNDNPKLRIVHDSIKRLEVKTGFSSQNLSAKDIEHRRNFTREMMKFAWSNYARFAWGENELRPITKIGHSGSVFGRAPLGATIVDALDTLIIMGLNEEFELARDWVAKKFNMKESQSDLSVFETNIRFVGGLLSAFALTKEKIFLDKAREVADLLLPAFEASPFGIPMALVNLKTGRTGNYGWASGGCSILSELGSLELEFNYLSRLTGNQTITSILRRENGVKNTFLSERLAILFMKICSKFGLFYCWNLAEQIGNTCHEAYRKTVTGIGPESFHFSPDAEAQATRISESYYILRPEAIEGWFYLWRVTGNEKYREWCWEAAQAIERHCRVEAGYSGIRNVNTERVEHDDVQQSFFLAETLKYLFLAFSDSTEMPLDQWVFNTEAHPFPIVHATQQI</sequence>
<evidence type="ECO:0000256" key="8">
    <source>
        <dbReference type="RuleBase" id="RU361193"/>
    </source>
</evidence>
<evidence type="ECO:0000313" key="10">
    <source>
        <dbReference type="Proteomes" id="UP000050741"/>
    </source>
</evidence>
<keyword evidence="8" id="KW-0326">Glycosidase</keyword>
<dbReference type="Gene3D" id="1.50.10.10">
    <property type="match status" value="2"/>
</dbReference>
<dbReference type="GO" id="GO:0005783">
    <property type="term" value="C:endoplasmic reticulum"/>
    <property type="evidence" value="ECO:0007669"/>
    <property type="project" value="TreeGrafter"/>
</dbReference>
<dbReference type="PANTHER" id="PTHR11742">
    <property type="entry name" value="MANNOSYL-OLIGOSACCHARIDE ALPHA-1,2-MANNOSIDASE-RELATED"/>
    <property type="match status" value="1"/>
</dbReference>
<keyword evidence="10" id="KW-1185">Reference proteome</keyword>
<dbReference type="InterPro" id="IPR001382">
    <property type="entry name" value="Glyco_hydro_47"/>
</dbReference>
<keyword evidence="4 8" id="KW-0378">Hydrolase</keyword>
<comment type="cofactor">
    <cofactor evidence="1 6">
        <name>Ca(2+)</name>
        <dbReference type="ChEBI" id="CHEBI:29108"/>
    </cofactor>
</comment>
<evidence type="ECO:0000256" key="1">
    <source>
        <dbReference type="ARBA" id="ARBA00001913"/>
    </source>
</evidence>
<evidence type="ECO:0000313" key="11">
    <source>
        <dbReference type="WBParaSite" id="GPLIN_001100100"/>
    </source>
</evidence>
<evidence type="ECO:0000256" key="7">
    <source>
        <dbReference type="PIRSR" id="PIRSR601382-3"/>
    </source>
</evidence>
<feature type="binding site" evidence="6">
    <location>
        <position position="429"/>
    </location>
    <ligand>
        <name>Ca(2+)</name>
        <dbReference type="ChEBI" id="CHEBI:29108"/>
    </ligand>
</feature>
<accession>A0A183CDP7</accession>
<evidence type="ECO:0000256" key="5">
    <source>
        <dbReference type="ARBA" id="ARBA00023157"/>
    </source>
</evidence>
<dbReference type="GO" id="GO:0005975">
    <property type="term" value="P:carbohydrate metabolic process"/>
    <property type="evidence" value="ECO:0007669"/>
    <property type="project" value="InterPro"/>
</dbReference>
<comment type="similarity">
    <text evidence="3 8">Belongs to the glycosyl hydrolase 47 family.</text>
</comment>